<keyword evidence="2" id="KW-1185">Reference proteome</keyword>
<dbReference type="AlphaFoldDB" id="A0A8J3AK13"/>
<dbReference type="Proteomes" id="UP000619536">
    <property type="component" value="Unassembled WGS sequence"/>
</dbReference>
<dbReference type="RefSeq" id="WP_188355682.1">
    <property type="nucleotide sequence ID" value="NZ_BMDH01000006.1"/>
</dbReference>
<evidence type="ECO:0000313" key="1">
    <source>
        <dbReference type="EMBL" id="GGI15280.1"/>
    </source>
</evidence>
<dbReference type="EMBL" id="BMDH01000006">
    <property type="protein sequence ID" value="GGI15280.1"/>
    <property type="molecule type" value="Genomic_DNA"/>
</dbReference>
<evidence type="ECO:0000313" key="2">
    <source>
        <dbReference type="Proteomes" id="UP000619536"/>
    </source>
</evidence>
<reference evidence="1" key="2">
    <citation type="submission" date="2020-09" db="EMBL/GenBank/DDBJ databases">
        <authorList>
            <person name="Sun Q."/>
            <person name="Sedlacek I."/>
        </authorList>
    </citation>
    <scope>NUCLEOTIDE SEQUENCE</scope>
    <source>
        <strain evidence="1">CCM 8606</strain>
    </source>
</reference>
<name>A0A8J3AK13_9BIFI</name>
<gene>
    <name evidence="1" type="ORF">GCM10007377_15110</name>
</gene>
<sequence length="137" mass="15381">MAGVSKEAAIIPFTMRVKHDFEQPITFRAADIGGMVSDMLYECNWCSILLVRFGFDQPWQVAQVNMRIRHSGDTTAVYHYRNVERVDGKLSRTLLDVVGEAFALEQRFSLGTPPSSIGSMSLHGVPEYPTDYSTLAY</sequence>
<reference evidence="1" key="1">
    <citation type="journal article" date="2014" name="Int. J. Syst. Evol. Microbiol.">
        <title>Complete genome sequence of Corynebacterium casei LMG S-19264T (=DSM 44701T), isolated from a smear-ripened cheese.</title>
        <authorList>
            <consortium name="US DOE Joint Genome Institute (JGI-PGF)"/>
            <person name="Walter F."/>
            <person name="Albersmeier A."/>
            <person name="Kalinowski J."/>
            <person name="Ruckert C."/>
        </authorList>
    </citation>
    <scope>NUCLEOTIDE SEQUENCE</scope>
    <source>
        <strain evidence="1">CCM 8606</strain>
    </source>
</reference>
<accession>A0A8J3AK13</accession>
<comment type="caution">
    <text evidence="1">The sequence shown here is derived from an EMBL/GenBank/DDBJ whole genome shotgun (WGS) entry which is preliminary data.</text>
</comment>
<proteinExistence type="predicted"/>
<organism evidence="1 2">
    <name type="scientific">Galliscardovia ingluviei</name>
    <dbReference type="NCBI Taxonomy" id="1769422"/>
    <lineage>
        <taxon>Bacteria</taxon>
        <taxon>Bacillati</taxon>
        <taxon>Actinomycetota</taxon>
        <taxon>Actinomycetes</taxon>
        <taxon>Bifidobacteriales</taxon>
        <taxon>Bifidobacteriaceae</taxon>
        <taxon>Galliscardovia</taxon>
    </lineage>
</organism>
<protein>
    <submittedName>
        <fullName evidence="1">Uncharacterized protein</fullName>
    </submittedName>
</protein>